<dbReference type="Gene3D" id="2.40.440.10">
    <property type="entry name" value="L,D-transpeptidase catalytic domain-like"/>
    <property type="match status" value="1"/>
</dbReference>
<keyword evidence="11" id="KW-1185">Reference proteome</keyword>
<evidence type="ECO:0000313" key="11">
    <source>
        <dbReference type="Proteomes" id="UP000287188"/>
    </source>
</evidence>
<dbReference type="PROSITE" id="PS51781">
    <property type="entry name" value="SH3B"/>
    <property type="match status" value="1"/>
</dbReference>
<dbReference type="GO" id="GO:0005576">
    <property type="term" value="C:extracellular region"/>
    <property type="evidence" value="ECO:0007669"/>
    <property type="project" value="TreeGrafter"/>
</dbReference>
<dbReference type="InterPro" id="IPR050979">
    <property type="entry name" value="LD-transpeptidase"/>
</dbReference>
<dbReference type="SUPFAM" id="SSF141523">
    <property type="entry name" value="L,D-transpeptidase catalytic domain-like"/>
    <property type="match status" value="1"/>
</dbReference>
<dbReference type="PROSITE" id="PS51257">
    <property type="entry name" value="PROKAR_LIPOPROTEIN"/>
    <property type="match status" value="1"/>
</dbReference>
<dbReference type="GO" id="GO:0008360">
    <property type="term" value="P:regulation of cell shape"/>
    <property type="evidence" value="ECO:0007669"/>
    <property type="project" value="UniProtKB-UniRule"/>
</dbReference>
<dbReference type="PANTHER" id="PTHR30582:SF2">
    <property type="entry name" value="L,D-TRANSPEPTIDASE YCIB-RELATED"/>
    <property type="match status" value="1"/>
</dbReference>
<dbReference type="OrthoDB" id="160089at2"/>
<sequence length="312" mass="33454">MLNYMKRSSLFSLISIFFLLSLVMVACGNPTVSVTPAAATPNQGQRMAQSVANVDMVPSPTATPTVQNTPDPTPTPDPVKTMTISWNSAPSTIYTVGTANVRNIPFTSGYVIKTLAAAQTLTVYGTVNGEILSNGALWYRISDQNSTPEYIYSELVSTTKPVPVVTTGPTATPGKIIKVNLTAQTISAYDNGTLVHQNLITSGQPNLLTPTGTFQIISKLHPATFYSPWPKGSPYYYAPLNINYALGFQGTLLFLHDATWRGTDFGPGTNVPHTAANGSQMTGSHGCVEMSVDNSAWFYNWATIGTPLVIAY</sequence>
<evidence type="ECO:0000259" key="8">
    <source>
        <dbReference type="PROSITE" id="PS51781"/>
    </source>
</evidence>
<evidence type="ECO:0000256" key="2">
    <source>
        <dbReference type="ARBA" id="ARBA00022679"/>
    </source>
</evidence>
<dbReference type="GO" id="GO:0071555">
    <property type="term" value="P:cell wall organization"/>
    <property type="evidence" value="ECO:0007669"/>
    <property type="project" value="UniProtKB-UniRule"/>
</dbReference>
<keyword evidence="2" id="KW-0808">Transferase</keyword>
<comment type="pathway">
    <text evidence="1 6">Cell wall biogenesis; peptidoglycan biosynthesis.</text>
</comment>
<proteinExistence type="predicted"/>
<evidence type="ECO:0000313" key="10">
    <source>
        <dbReference type="EMBL" id="GCE20735.1"/>
    </source>
</evidence>
<keyword evidence="5 6" id="KW-0961">Cell wall biogenesis/degradation</keyword>
<keyword evidence="3 6" id="KW-0133">Cell shape</keyword>
<evidence type="ECO:0000256" key="6">
    <source>
        <dbReference type="PROSITE-ProRule" id="PRU01373"/>
    </source>
</evidence>
<gene>
    <name evidence="10" type="ORF">KDK_45350</name>
</gene>
<dbReference type="Gene3D" id="2.30.30.40">
    <property type="entry name" value="SH3 Domains"/>
    <property type="match status" value="1"/>
</dbReference>
<dbReference type="PANTHER" id="PTHR30582">
    <property type="entry name" value="L,D-TRANSPEPTIDASE"/>
    <property type="match status" value="1"/>
</dbReference>
<evidence type="ECO:0000256" key="5">
    <source>
        <dbReference type="ARBA" id="ARBA00023316"/>
    </source>
</evidence>
<dbReference type="CDD" id="cd16913">
    <property type="entry name" value="YkuD_like"/>
    <property type="match status" value="1"/>
</dbReference>
<evidence type="ECO:0000256" key="7">
    <source>
        <dbReference type="SAM" id="MobiDB-lite"/>
    </source>
</evidence>
<feature type="active site" description="Nucleophile" evidence="6">
    <location>
        <position position="287"/>
    </location>
</feature>
<protein>
    <submittedName>
        <fullName evidence="10">Uncharacterized protein</fullName>
    </submittedName>
</protein>
<feature type="domain" description="SH3b" evidence="8">
    <location>
        <begin position="89"/>
        <end position="160"/>
    </location>
</feature>
<dbReference type="Pfam" id="PF03734">
    <property type="entry name" value="YkuD"/>
    <property type="match status" value="1"/>
</dbReference>
<name>A0A402ANY1_9CHLR</name>
<dbReference type="InterPro" id="IPR005490">
    <property type="entry name" value="LD_TPept_cat_dom"/>
</dbReference>
<evidence type="ECO:0000259" key="9">
    <source>
        <dbReference type="PROSITE" id="PS52029"/>
    </source>
</evidence>
<dbReference type="InterPro" id="IPR003646">
    <property type="entry name" value="SH3-like_bac-type"/>
</dbReference>
<evidence type="ECO:0000256" key="3">
    <source>
        <dbReference type="ARBA" id="ARBA00022960"/>
    </source>
</evidence>
<feature type="domain" description="L,D-TPase catalytic" evidence="9">
    <location>
        <begin position="175"/>
        <end position="311"/>
    </location>
</feature>
<keyword evidence="4 6" id="KW-0573">Peptidoglycan synthesis</keyword>
<feature type="active site" description="Proton donor/acceptor" evidence="6">
    <location>
        <position position="256"/>
    </location>
</feature>
<dbReference type="GO" id="GO:0018104">
    <property type="term" value="P:peptidoglycan-protein cross-linking"/>
    <property type="evidence" value="ECO:0007669"/>
    <property type="project" value="TreeGrafter"/>
</dbReference>
<dbReference type="InterPro" id="IPR038063">
    <property type="entry name" value="Transpep_catalytic_dom"/>
</dbReference>
<dbReference type="GO" id="GO:0071972">
    <property type="term" value="F:peptidoglycan L,D-transpeptidase activity"/>
    <property type="evidence" value="ECO:0007669"/>
    <property type="project" value="TreeGrafter"/>
</dbReference>
<reference evidence="11" key="1">
    <citation type="submission" date="2018-12" db="EMBL/GenBank/DDBJ databases">
        <title>Tengunoibacter tsumagoiensis gen. nov., sp. nov., Dictyobacter kobayashii sp. nov., D. alpinus sp. nov., and D. joshuensis sp. nov. and description of Dictyobacteraceae fam. nov. within the order Ktedonobacterales isolated from Tengu-no-mugimeshi.</title>
        <authorList>
            <person name="Wang C.M."/>
            <person name="Zheng Y."/>
            <person name="Sakai Y."/>
            <person name="Toyoda A."/>
            <person name="Minakuchi Y."/>
            <person name="Abe K."/>
            <person name="Yokota A."/>
            <person name="Yabe S."/>
        </authorList>
    </citation>
    <scope>NUCLEOTIDE SEQUENCE [LARGE SCALE GENOMIC DNA]</scope>
    <source>
        <strain evidence="11">Uno11</strain>
    </source>
</reference>
<comment type="caution">
    <text evidence="10">The sequence shown here is derived from an EMBL/GenBank/DDBJ whole genome shotgun (WGS) entry which is preliminary data.</text>
</comment>
<dbReference type="GO" id="GO:0016740">
    <property type="term" value="F:transferase activity"/>
    <property type="evidence" value="ECO:0007669"/>
    <property type="project" value="UniProtKB-KW"/>
</dbReference>
<dbReference type="UniPathway" id="UPA00219"/>
<dbReference type="Proteomes" id="UP000287188">
    <property type="component" value="Unassembled WGS sequence"/>
</dbReference>
<dbReference type="PROSITE" id="PS52029">
    <property type="entry name" value="LD_TPASE"/>
    <property type="match status" value="1"/>
</dbReference>
<feature type="region of interest" description="Disordered" evidence="7">
    <location>
        <begin position="58"/>
        <end position="79"/>
    </location>
</feature>
<dbReference type="AlphaFoldDB" id="A0A402ANY1"/>
<organism evidence="10 11">
    <name type="scientific">Dictyobacter kobayashii</name>
    <dbReference type="NCBI Taxonomy" id="2014872"/>
    <lineage>
        <taxon>Bacteria</taxon>
        <taxon>Bacillati</taxon>
        <taxon>Chloroflexota</taxon>
        <taxon>Ktedonobacteria</taxon>
        <taxon>Ktedonobacterales</taxon>
        <taxon>Dictyobacteraceae</taxon>
        <taxon>Dictyobacter</taxon>
    </lineage>
</organism>
<dbReference type="SMART" id="SM00287">
    <property type="entry name" value="SH3b"/>
    <property type="match status" value="1"/>
</dbReference>
<accession>A0A402ANY1</accession>
<evidence type="ECO:0000256" key="4">
    <source>
        <dbReference type="ARBA" id="ARBA00022984"/>
    </source>
</evidence>
<dbReference type="EMBL" id="BIFS01000001">
    <property type="protein sequence ID" value="GCE20735.1"/>
    <property type="molecule type" value="Genomic_DNA"/>
</dbReference>
<evidence type="ECO:0000256" key="1">
    <source>
        <dbReference type="ARBA" id="ARBA00004752"/>
    </source>
</evidence>